<name>A0A0D3L1C9_EMIH1</name>
<dbReference type="EnsemblProtists" id="EOD41814">
    <property type="protein sequence ID" value="EOD41814"/>
    <property type="gene ID" value="EMIHUDRAFT_194347"/>
</dbReference>
<dbReference type="RefSeq" id="XP_005794243.1">
    <property type="nucleotide sequence ID" value="XM_005794186.1"/>
</dbReference>
<dbReference type="GO" id="GO:0008832">
    <property type="term" value="F:dGTPase activity"/>
    <property type="evidence" value="ECO:0007669"/>
    <property type="project" value="TreeGrafter"/>
</dbReference>
<dbReference type="GO" id="GO:0006203">
    <property type="term" value="P:dGTP catabolic process"/>
    <property type="evidence" value="ECO:0007669"/>
    <property type="project" value="TreeGrafter"/>
</dbReference>
<proteinExistence type="predicted"/>
<sequence>MGKAPPLTRGDACGEGVDVDKLDYLLRDAMACHGASRPFELSRLFESTRVITPHPGTRIASAARGGHRMGVSRAQAQAQICFQLKAAASLIYTLRAKLHKKLYQHHTANVAELMITDVLKLANDHFSFRGSDNAATTLAQAALDPKAFARLTDAILDSIYVSLEEGLDEAQGLIERMKKRDYYRQIGRSTQISPLPQCYYCGELTEIRSKFCGACGKKCKGRLHVSERPDEPHGPNNPAVAQLIGKRPPDFEQDILTFVDEAWRAEAGEAVPRAASLHGAAAGRRGAARCVWLVDIKPPSCSKCSVLGGDHGDNLYWRVNTGFYNPKEEGEQKDSVHYVDMESQMSPAWTKRLKGKGATSQGKSTLRPMKMFTPVGEGEESTEAHPSSEPGGD</sequence>
<evidence type="ECO:0000313" key="2">
    <source>
        <dbReference type="EnsemblProtists" id="EOD41814"/>
    </source>
</evidence>
<reference evidence="3" key="1">
    <citation type="journal article" date="2013" name="Nature">
        <title>Pan genome of the phytoplankton Emiliania underpins its global distribution.</title>
        <authorList>
            <person name="Read B.A."/>
            <person name="Kegel J."/>
            <person name="Klute M.J."/>
            <person name="Kuo A."/>
            <person name="Lefebvre S.C."/>
            <person name="Maumus F."/>
            <person name="Mayer C."/>
            <person name="Miller J."/>
            <person name="Monier A."/>
            <person name="Salamov A."/>
            <person name="Young J."/>
            <person name="Aguilar M."/>
            <person name="Claverie J.M."/>
            <person name="Frickenhaus S."/>
            <person name="Gonzalez K."/>
            <person name="Herman E.K."/>
            <person name="Lin Y.C."/>
            <person name="Napier J."/>
            <person name="Ogata H."/>
            <person name="Sarno A.F."/>
            <person name="Shmutz J."/>
            <person name="Schroeder D."/>
            <person name="de Vargas C."/>
            <person name="Verret F."/>
            <person name="von Dassow P."/>
            <person name="Valentin K."/>
            <person name="Van de Peer Y."/>
            <person name="Wheeler G."/>
            <person name="Dacks J.B."/>
            <person name="Delwiche C.F."/>
            <person name="Dyhrman S.T."/>
            <person name="Glockner G."/>
            <person name="John U."/>
            <person name="Richards T."/>
            <person name="Worden A.Z."/>
            <person name="Zhang X."/>
            <person name="Grigoriev I.V."/>
            <person name="Allen A.E."/>
            <person name="Bidle K."/>
            <person name="Borodovsky M."/>
            <person name="Bowler C."/>
            <person name="Brownlee C."/>
            <person name="Cock J.M."/>
            <person name="Elias M."/>
            <person name="Gladyshev V.N."/>
            <person name="Groth M."/>
            <person name="Guda C."/>
            <person name="Hadaegh A."/>
            <person name="Iglesias-Rodriguez M.D."/>
            <person name="Jenkins J."/>
            <person name="Jones B.M."/>
            <person name="Lawson T."/>
            <person name="Leese F."/>
            <person name="Lindquist E."/>
            <person name="Lobanov A."/>
            <person name="Lomsadze A."/>
            <person name="Malik S.B."/>
            <person name="Marsh M.E."/>
            <person name="Mackinder L."/>
            <person name="Mock T."/>
            <person name="Mueller-Roeber B."/>
            <person name="Pagarete A."/>
            <person name="Parker M."/>
            <person name="Probert I."/>
            <person name="Quesneville H."/>
            <person name="Raines C."/>
            <person name="Rensing S.A."/>
            <person name="Riano-Pachon D.M."/>
            <person name="Richier S."/>
            <person name="Rokitta S."/>
            <person name="Shiraiwa Y."/>
            <person name="Soanes D.M."/>
            <person name="van der Giezen M."/>
            <person name="Wahlund T.M."/>
            <person name="Williams B."/>
            <person name="Wilson W."/>
            <person name="Wolfe G."/>
            <person name="Wurch L.L."/>
        </authorList>
    </citation>
    <scope>NUCLEOTIDE SEQUENCE</scope>
</reference>
<dbReference type="AlphaFoldDB" id="A0A0D3L1C9"/>
<dbReference type="GO" id="GO:0005634">
    <property type="term" value="C:nucleus"/>
    <property type="evidence" value="ECO:0007669"/>
    <property type="project" value="TreeGrafter"/>
</dbReference>
<dbReference type="PaxDb" id="2903-EOD41814"/>
<dbReference type="eggNOG" id="KOG2681">
    <property type="taxonomic scope" value="Eukaryota"/>
</dbReference>
<dbReference type="InterPro" id="IPR050135">
    <property type="entry name" value="dGTPase-like"/>
</dbReference>
<dbReference type="PANTHER" id="PTHR11373:SF4">
    <property type="entry name" value="DEOXYNUCLEOSIDE TRIPHOSPHATE TRIPHOSPHOHYDROLASE SAMHD1"/>
    <property type="match status" value="1"/>
</dbReference>
<dbReference type="KEGG" id="ehx:EMIHUDRAFT_194347"/>
<evidence type="ECO:0000256" key="1">
    <source>
        <dbReference type="SAM" id="MobiDB-lite"/>
    </source>
</evidence>
<protein>
    <submittedName>
        <fullName evidence="2">Uncharacterized protein</fullName>
    </submittedName>
</protein>
<feature type="region of interest" description="Disordered" evidence="1">
    <location>
        <begin position="350"/>
        <end position="393"/>
    </location>
</feature>
<dbReference type="GeneID" id="17287084"/>
<reference evidence="2" key="2">
    <citation type="submission" date="2024-10" db="UniProtKB">
        <authorList>
            <consortium name="EnsemblProtists"/>
        </authorList>
    </citation>
    <scope>IDENTIFICATION</scope>
</reference>
<organism evidence="2 3">
    <name type="scientific">Emiliania huxleyi (strain CCMP1516)</name>
    <dbReference type="NCBI Taxonomy" id="280463"/>
    <lineage>
        <taxon>Eukaryota</taxon>
        <taxon>Haptista</taxon>
        <taxon>Haptophyta</taxon>
        <taxon>Prymnesiophyceae</taxon>
        <taxon>Isochrysidales</taxon>
        <taxon>Noelaerhabdaceae</taxon>
        <taxon>Emiliania</taxon>
    </lineage>
</organism>
<dbReference type="PANTHER" id="PTHR11373">
    <property type="entry name" value="DEOXYNUCLEOSIDE TRIPHOSPHATE TRIPHOSPHOHYDROLASE"/>
    <property type="match status" value="1"/>
</dbReference>
<evidence type="ECO:0000313" key="3">
    <source>
        <dbReference type="Proteomes" id="UP000013827"/>
    </source>
</evidence>
<accession>A0A0D3L1C9</accession>
<dbReference type="SUPFAM" id="SSF109604">
    <property type="entry name" value="HD-domain/PDEase-like"/>
    <property type="match status" value="1"/>
</dbReference>
<dbReference type="Proteomes" id="UP000013827">
    <property type="component" value="Unassembled WGS sequence"/>
</dbReference>
<keyword evidence="3" id="KW-1185">Reference proteome</keyword>
<dbReference type="Gene3D" id="1.10.3210.10">
    <property type="entry name" value="Hypothetical protein af1432"/>
    <property type="match status" value="1"/>
</dbReference>
<dbReference type="HOGENOM" id="CLU_702897_0_0_1"/>